<dbReference type="GO" id="GO:0043190">
    <property type="term" value="C:ATP-binding cassette (ABC) transporter complex"/>
    <property type="evidence" value="ECO:0007669"/>
    <property type="project" value="InterPro"/>
</dbReference>
<evidence type="ECO:0000256" key="3">
    <source>
        <dbReference type="ARBA" id="ARBA00022989"/>
    </source>
</evidence>
<dbReference type="NCBIfam" id="TIGR01248">
    <property type="entry name" value="drrC"/>
    <property type="match status" value="1"/>
</dbReference>
<protein>
    <recommendedName>
        <fullName evidence="6">Transport permease protein</fullName>
    </recommendedName>
</protein>
<evidence type="ECO:0000313" key="9">
    <source>
        <dbReference type="Proteomes" id="UP000199601"/>
    </source>
</evidence>
<organism evidence="8 9">
    <name type="scientific">Mycobacterium europaeum</name>
    <dbReference type="NCBI Taxonomy" id="761804"/>
    <lineage>
        <taxon>Bacteria</taxon>
        <taxon>Bacillati</taxon>
        <taxon>Actinomycetota</taxon>
        <taxon>Actinomycetes</taxon>
        <taxon>Mycobacteriales</taxon>
        <taxon>Mycobacteriaceae</taxon>
        <taxon>Mycobacterium</taxon>
        <taxon>Mycobacterium simiae complex</taxon>
    </lineage>
</organism>
<feature type="transmembrane region" description="Helical" evidence="6">
    <location>
        <begin position="31"/>
        <end position="51"/>
    </location>
</feature>
<keyword evidence="2 6" id="KW-0812">Transmembrane</keyword>
<dbReference type="GO" id="GO:0140359">
    <property type="term" value="F:ABC-type transporter activity"/>
    <property type="evidence" value="ECO:0007669"/>
    <property type="project" value="InterPro"/>
</dbReference>
<dbReference type="Proteomes" id="UP000199601">
    <property type="component" value="Unassembled WGS sequence"/>
</dbReference>
<proteinExistence type="inferred from homology"/>
<dbReference type="PIRSF" id="PIRSF006648">
    <property type="entry name" value="DrrB"/>
    <property type="match status" value="1"/>
</dbReference>
<evidence type="ECO:0000256" key="1">
    <source>
        <dbReference type="ARBA" id="ARBA00004141"/>
    </source>
</evidence>
<keyword evidence="5" id="KW-0046">Antibiotic resistance</keyword>
<evidence type="ECO:0000259" key="7">
    <source>
        <dbReference type="PROSITE" id="PS51012"/>
    </source>
</evidence>
<feature type="transmembrane region" description="Helical" evidence="6">
    <location>
        <begin position="229"/>
        <end position="252"/>
    </location>
</feature>
<dbReference type="AlphaFoldDB" id="A0A0U1DU52"/>
<gene>
    <name evidence="8" type="ORF">BN000_05753</name>
</gene>
<feature type="transmembrane region" description="Helical" evidence="6">
    <location>
        <begin position="176"/>
        <end position="199"/>
    </location>
</feature>
<accession>A0A0U1DU52</accession>
<dbReference type="InterPro" id="IPR013525">
    <property type="entry name" value="ABC2_TM"/>
</dbReference>
<evidence type="ECO:0000313" key="8">
    <source>
        <dbReference type="EMBL" id="CQD22871.1"/>
    </source>
</evidence>
<sequence length="263" mass="28415">MTAQPAMQGSLLSQSWVLAGQLLTRWRRDRAVLMGSLLFPVCLMLVYHVVLGEQVRKVTGVDSLYGLVPISAVLSALFGSMGNAVSITIDRQSGLLSRMWVLPIHRSSAVTGRLTAEAARALIGTFLITVLGLAMGMRFAHGWLAALAFILIPSVVVVGFTALVMALAIRANARTVMTWLVGIIVSLAFVNPGTTPIGLFPDWLRPFVRVQPMSPPVETMRALAYGGPLLWPVALTLMWAIGLLAIFTPIALHGYRKAAESRE</sequence>
<dbReference type="PANTHER" id="PTHR43027:SF1">
    <property type="entry name" value="DOXORUBICIN RESISTANCE ABC TRANSPORTER PERMEASE PROTEIN DRRC-RELATED"/>
    <property type="match status" value="1"/>
</dbReference>
<evidence type="ECO:0000256" key="4">
    <source>
        <dbReference type="ARBA" id="ARBA00023136"/>
    </source>
</evidence>
<dbReference type="EMBL" id="CTEC01000002">
    <property type="protein sequence ID" value="CQD22871.1"/>
    <property type="molecule type" value="Genomic_DNA"/>
</dbReference>
<feature type="transmembrane region" description="Helical" evidence="6">
    <location>
        <begin position="63"/>
        <end position="89"/>
    </location>
</feature>
<keyword evidence="9" id="KW-1185">Reference proteome</keyword>
<feature type="transmembrane region" description="Helical" evidence="6">
    <location>
        <begin position="143"/>
        <end position="169"/>
    </location>
</feature>
<dbReference type="InterPro" id="IPR052902">
    <property type="entry name" value="ABC-2_transporter"/>
</dbReference>
<keyword evidence="3 6" id="KW-1133">Transmembrane helix</keyword>
<dbReference type="Pfam" id="PF01061">
    <property type="entry name" value="ABC2_membrane"/>
    <property type="match status" value="1"/>
</dbReference>
<keyword evidence="4 6" id="KW-0472">Membrane</keyword>
<keyword evidence="6" id="KW-1003">Cell membrane</keyword>
<dbReference type="InterPro" id="IPR005943">
    <property type="entry name" value="Daunbcin-R_C"/>
</dbReference>
<evidence type="ECO:0000256" key="6">
    <source>
        <dbReference type="RuleBase" id="RU361157"/>
    </source>
</evidence>
<name>A0A0U1DU52_9MYCO</name>
<evidence type="ECO:0000256" key="2">
    <source>
        <dbReference type="ARBA" id="ARBA00022692"/>
    </source>
</evidence>
<dbReference type="InterPro" id="IPR047817">
    <property type="entry name" value="ABC2_TM_bact-type"/>
</dbReference>
<dbReference type="PROSITE" id="PS51012">
    <property type="entry name" value="ABC_TM2"/>
    <property type="match status" value="1"/>
</dbReference>
<comment type="subcellular location">
    <subcellularLocation>
        <location evidence="6">Cell membrane</location>
        <topology evidence="6">Multi-pass membrane protein</topology>
    </subcellularLocation>
    <subcellularLocation>
        <location evidence="1">Membrane</location>
        <topology evidence="1">Multi-pass membrane protein</topology>
    </subcellularLocation>
</comment>
<feature type="domain" description="ABC transmembrane type-2" evidence="7">
    <location>
        <begin position="31"/>
        <end position="258"/>
    </location>
</feature>
<reference evidence="9" key="1">
    <citation type="submission" date="2015-03" db="EMBL/GenBank/DDBJ databases">
        <authorList>
            <person name="Urmite Genomes"/>
        </authorList>
    </citation>
    <scope>NUCLEOTIDE SEQUENCE [LARGE SCALE GENOMIC DNA]</scope>
    <source>
        <strain evidence="9">CSUR P1344</strain>
    </source>
</reference>
<dbReference type="RefSeq" id="WP_208859465.1">
    <property type="nucleotide sequence ID" value="NZ_CTEC01000002.1"/>
</dbReference>
<evidence type="ECO:0000256" key="5">
    <source>
        <dbReference type="ARBA" id="ARBA00023251"/>
    </source>
</evidence>
<dbReference type="InterPro" id="IPR000412">
    <property type="entry name" value="ABC_2_transport"/>
</dbReference>
<comment type="similarity">
    <text evidence="6">Belongs to the ABC-2 integral membrane protein family.</text>
</comment>
<dbReference type="PANTHER" id="PTHR43027">
    <property type="entry name" value="DOXORUBICIN RESISTANCE ABC TRANSPORTER PERMEASE PROTEIN DRRC-RELATED"/>
    <property type="match status" value="1"/>
</dbReference>
<keyword evidence="6" id="KW-0813">Transport</keyword>
<dbReference type="GO" id="GO:0046677">
    <property type="term" value="P:response to antibiotic"/>
    <property type="evidence" value="ECO:0007669"/>
    <property type="project" value="UniProtKB-KW"/>
</dbReference>
<feature type="transmembrane region" description="Helical" evidence="6">
    <location>
        <begin position="118"/>
        <end position="137"/>
    </location>
</feature>